<feature type="non-terminal residue" evidence="7">
    <location>
        <position position="252"/>
    </location>
</feature>
<feature type="domain" description="Radical SAM core" evidence="5">
    <location>
        <begin position="41"/>
        <end position="252"/>
    </location>
</feature>
<proteinExistence type="predicted"/>
<dbReference type="GeneID" id="106474168"/>
<evidence type="ECO:0000313" key="7">
    <source>
        <dbReference type="RefSeq" id="XP_013790314.1"/>
    </source>
</evidence>
<dbReference type="RefSeq" id="XP_013790314.1">
    <property type="nucleotide sequence ID" value="XM_013934860.2"/>
</dbReference>
<dbReference type="SFLD" id="SFLDS00029">
    <property type="entry name" value="Radical_SAM"/>
    <property type="match status" value="1"/>
</dbReference>
<dbReference type="PANTHER" id="PTHR13932">
    <property type="entry name" value="COPROPORPHYRINIGEN III OXIDASE"/>
    <property type="match status" value="1"/>
</dbReference>
<dbReference type="SMART" id="SM00729">
    <property type="entry name" value="Elp3"/>
    <property type="match status" value="1"/>
</dbReference>
<dbReference type="InterPro" id="IPR013785">
    <property type="entry name" value="Aldolase_TIM"/>
</dbReference>
<evidence type="ECO:0000313" key="6">
    <source>
        <dbReference type="Proteomes" id="UP000694941"/>
    </source>
</evidence>
<evidence type="ECO:0000256" key="4">
    <source>
        <dbReference type="ARBA" id="ARBA00023014"/>
    </source>
</evidence>
<keyword evidence="1" id="KW-0949">S-adenosyl-L-methionine</keyword>
<dbReference type="Pfam" id="PF04055">
    <property type="entry name" value="Radical_SAM"/>
    <property type="match status" value="1"/>
</dbReference>
<dbReference type="Gene3D" id="3.20.20.70">
    <property type="entry name" value="Aldolase class I"/>
    <property type="match status" value="1"/>
</dbReference>
<evidence type="ECO:0000259" key="5">
    <source>
        <dbReference type="PROSITE" id="PS51918"/>
    </source>
</evidence>
<evidence type="ECO:0000256" key="1">
    <source>
        <dbReference type="ARBA" id="ARBA00022691"/>
    </source>
</evidence>
<dbReference type="InterPro" id="IPR034505">
    <property type="entry name" value="Coproporphyrinogen-III_oxidase"/>
</dbReference>
<keyword evidence="3" id="KW-0408">Iron</keyword>
<keyword evidence="4" id="KW-0411">Iron-sulfur</keyword>
<name>A0ABM1BX17_LIMPO</name>
<evidence type="ECO:0000256" key="2">
    <source>
        <dbReference type="ARBA" id="ARBA00022723"/>
    </source>
</evidence>
<evidence type="ECO:0000256" key="3">
    <source>
        <dbReference type="ARBA" id="ARBA00023004"/>
    </source>
</evidence>
<dbReference type="PANTHER" id="PTHR13932:SF5">
    <property type="entry name" value="RADICAL S-ADENOSYL METHIONINE DOMAIN-CONTAINING PROTEIN 1, MITOCHONDRIAL"/>
    <property type="match status" value="1"/>
</dbReference>
<sequence length="252" mass="28922">MLKVKLYSYYTPALRNNVKYLLKCKCSSSTSKKWDRTQYFTGWLEKAALYVHWPYCEKRCSYCNFNKYISNHVNHARMCECLVKEATTLLRLSGIKTVETIFFGGGTPSLAQPHTIESVINCVKNLVAVPHDAEVTLECNPTTLEAQRLREFKLAGVNRVSIGIQALNDRDLLLLGRNHSVKEALRVIEQAKNIYNGRTSIDIIFGRPYQSQYSWQDELKKLLEICDDHISLYQLTLERGTSLFKLVNCGKL</sequence>
<reference evidence="7" key="1">
    <citation type="submission" date="2025-08" db="UniProtKB">
        <authorList>
            <consortium name="RefSeq"/>
        </authorList>
    </citation>
    <scope>IDENTIFICATION</scope>
    <source>
        <tissue evidence="7">Muscle</tissue>
    </source>
</reference>
<accession>A0ABM1BX17</accession>
<dbReference type="SFLD" id="SFLDG01065">
    <property type="entry name" value="anaerobic_coproporphyrinogen-I"/>
    <property type="match status" value="1"/>
</dbReference>
<dbReference type="CDD" id="cd01335">
    <property type="entry name" value="Radical_SAM"/>
    <property type="match status" value="1"/>
</dbReference>
<dbReference type="Proteomes" id="UP000694941">
    <property type="component" value="Unplaced"/>
</dbReference>
<dbReference type="InterPro" id="IPR006638">
    <property type="entry name" value="Elp3/MiaA/NifB-like_rSAM"/>
</dbReference>
<protein>
    <submittedName>
        <fullName evidence="7">Radical S-adenosyl methionine domain-containing protein 1, mitochondrial-like</fullName>
    </submittedName>
</protein>
<dbReference type="PROSITE" id="PS51918">
    <property type="entry name" value="RADICAL_SAM"/>
    <property type="match status" value="1"/>
</dbReference>
<dbReference type="InterPro" id="IPR007197">
    <property type="entry name" value="rSAM"/>
</dbReference>
<dbReference type="InterPro" id="IPR058240">
    <property type="entry name" value="rSAM_sf"/>
</dbReference>
<organism evidence="6 7">
    <name type="scientific">Limulus polyphemus</name>
    <name type="common">Atlantic horseshoe crab</name>
    <dbReference type="NCBI Taxonomy" id="6850"/>
    <lineage>
        <taxon>Eukaryota</taxon>
        <taxon>Metazoa</taxon>
        <taxon>Ecdysozoa</taxon>
        <taxon>Arthropoda</taxon>
        <taxon>Chelicerata</taxon>
        <taxon>Merostomata</taxon>
        <taxon>Xiphosura</taxon>
        <taxon>Limulidae</taxon>
        <taxon>Limulus</taxon>
    </lineage>
</organism>
<keyword evidence="6" id="KW-1185">Reference proteome</keyword>
<gene>
    <name evidence="7" type="primary">LOC106474168</name>
</gene>
<keyword evidence="2" id="KW-0479">Metal-binding</keyword>
<dbReference type="SUPFAM" id="SSF102114">
    <property type="entry name" value="Radical SAM enzymes"/>
    <property type="match status" value="1"/>
</dbReference>